<sequence length="111" mass="11971">MKLRKSLMGVIMAGLLSVPALADMDINGQIVSVNDAKKTITIAGPSGNVEIQVFPYTELKGDDCGVFGAWDTHEKFTALKVGMFVKIDAIPQAQGILGAKEIEWQCGRKAY</sequence>
<name>A0A0N0LT75_9HELI</name>
<dbReference type="EMBL" id="UGJF01000001">
    <property type="protein sequence ID" value="STQ87518.1"/>
    <property type="molecule type" value="Genomic_DNA"/>
</dbReference>
<dbReference type="EMBL" id="JNOC01000079">
    <property type="protein sequence ID" value="KPH54889.1"/>
    <property type="molecule type" value="Genomic_DNA"/>
</dbReference>
<feature type="signal peptide" evidence="1">
    <location>
        <begin position="1"/>
        <end position="22"/>
    </location>
</feature>
<dbReference type="RefSeq" id="WP_005023236.1">
    <property type="nucleotide sequence ID" value="NZ_CABKNZ010000039.1"/>
</dbReference>
<evidence type="ECO:0000313" key="6">
    <source>
        <dbReference type="Proteomes" id="UP000037800"/>
    </source>
</evidence>
<dbReference type="GeneID" id="93196364"/>
<evidence type="ECO:0000313" key="4">
    <source>
        <dbReference type="EMBL" id="KPH54889.1"/>
    </source>
</evidence>
<dbReference type="AlphaFoldDB" id="A0A0N0LT75"/>
<evidence type="ECO:0000259" key="2">
    <source>
        <dbReference type="Pfam" id="PF18914"/>
    </source>
</evidence>
<dbReference type="Proteomes" id="UP000255269">
    <property type="component" value="Unassembled WGS sequence"/>
</dbReference>
<evidence type="ECO:0000313" key="8">
    <source>
        <dbReference type="Proteomes" id="UP000255269"/>
    </source>
</evidence>
<proteinExistence type="predicted"/>
<feature type="domain" description="DUF5666" evidence="2">
    <location>
        <begin position="28"/>
        <end position="103"/>
    </location>
</feature>
<evidence type="ECO:0000313" key="7">
    <source>
        <dbReference type="Proteomes" id="UP000037997"/>
    </source>
</evidence>
<dbReference type="PATRIC" id="fig|35818.10.peg.1201"/>
<reference evidence="5 8" key="2">
    <citation type="submission" date="2018-06" db="EMBL/GenBank/DDBJ databases">
        <authorList>
            <consortium name="Pathogen Informatics"/>
            <person name="Doyle S."/>
        </authorList>
    </citation>
    <scope>NUCLEOTIDE SEQUENCE [LARGE SCALE GENOMIC DNA]</scope>
    <source>
        <strain evidence="5 8">NCTC13156</strain>
    </source>
</reference>
<dbReference type="InterPro" id="IPR043724">
    <property type="entry name" value="DUF5666"/>
</dbReference>
<evidence type="ECO:0000256" key="1">
    <source>
        <dbReference type="SAM" id="SignalP"/>
    </source>
</evidence>
<accession>A0A0N0LT75</accession>
<dbReference type="Proteomes" id="UP000037800">
    <property type="component" value="Unassembled WGS sequence"/>
</dbReference>
<dbReference type="OrthoDB" id="5329500at2"/>
<dbReference type="EMBL" id="JNUR01000039">
    <property type="protein sequence ID" value="KPH49898.1"/>
    <property type="molecule type" value="Genomic_DNA"/>
</dbReference>
<gene>
    <name evidence="4" type="ORF">HPU229334_11565</name>
    <name evidence="3" type="ORF">HPU229336_05895</name>
    <name evidence="5" type="ORF">NCTC13156_00337</name>
</gene>
<protein>
    <recommendedName>
        <fullName evidence="2">DUF5666 domain-containing protein</fullName>
    </recommendedName>
</protein>
<dbReference type="Proteomes" id="UP000037997">
    <property type="component" value="Unassembled WGS sequence"/>
</dbReference>
<reference evidence="6 7" key="1">
    <citation type="submission" date="2014-06" db="EMBL/GenBank/DDBJ databases">
        <title>Helicobacter pullorum isolates in fresh chicken meat - phenotypic and genotypic features.</title>
        <authorList>
            <person name="Borges V."/>
            <person name="Santos A."/>
            <person name="Correia C.B."/>
            <person name="Saraiva M."/>
            <person name="Menard A."/>
            <person name="Vieira L."/>
            <person name="Sampaio D.A."/>
            <person name="Gomes J.P."/>
            <person name="Oleastro M."/>
        </authorList>
    </citation>
    <scope>NUCLEOTIDE SEQUENCE [LARGE SCALE GENOMIC DNA]</scope>
    <source>
        <strain evidence="4 7">229334/12</strain>
        <strain evidence="3 6">229336/12</strain>
    </source>
</reference>
<organism evidence="4 7">
    <name type="scientific">Helicobacter pullorum</name>
    <dbReference type="NCBI Taxonomy" id="35818"/>
    <lineage>
        <taxon>Bacteria</taxon>
        <taxon>Pseudomonadati</taxon>
        <taxon>Campylobacterota</taxon>
        <taxon>Epsilonproteobacteria</taxon>
        <taxon>Campylobacterales</taxon>
        <taxon>Helicobacteraceae</taxon>
        <taxon>Helicobacter</taxon>
    </lineage>
</organism>
<feature type="chain" id="PRO_5008222145" description="DUF5666 domain-containing protein" evidence="1">
    <location>
        <begin position="23"/>
        <end position="111"/>
    </location>
</feature>
<keyword evidence="1" id="KW-0732">Signal</keyword>
<evidence type="ECO:0000313" key="3">
    <source>
        <dbReference type="EMBL" id="KPH49898.1"/>
    </source>
</evidence>
<dbReference type="Pfam" id="PF18914">
    <property type="entry name" value="DUF5666"/>
    <property type="match status" value="1"/>
</dbReference>
<evidence type="ECO:0000313" key="5">
    <source>
        <dbReference type="EMBL" id="STQ87518.1"/>
    </source>
</evidence>